<evidence type="ECO:0000256" key="5">
    <source>
        <dbReference type="SAM" id="MobiDB-lite"/>
    </source>
</evidence>
<dbReference type="STRING" id="69332.A0A388LEP9"/>
<proteinExistence type="predicted"/>
<name>A0A388LEP9_CHABU</name>
<dbReference type="SMART" id="SM00184">
    <property type="entry name" value="RING"/>
    <property type="match status" value="1"/>
</dbReference>
<evidence type="ECO:0000313" key="8">
    <source>
        <dbReference type="EMBL" id="GBG80692.1"/>
    </source>
</evidence>
<dbReference type="InterPro" id="IPR017907">
    <property type="entry name" value="Znf_RING_CS"/>
</dbReference>
<feature type="region of interest" description="Disordered" evidence="5">
    <location>
        <begin position="362"/>
        <end position="388"/>
    </location>
</feature>
<dbReference type="InterPro" id="IPR001841">
    <property type="entry name" value="Znf_RING"/>
</dbReference>
<keyword evidence="2 4" id="KW-0863">Zinc-finger</keyword>
<dbReference type="Gene3D" id="3.30.40.10">
    <property type="entry name" value="Zinc/RING finger domain, C3HC4 (zinc finger)"/>
    <property type="match status" value="2"/>
</dbReference>
<keyword evidence="3 4" id="KW-0862">Zinc</keyword>
<feature type="domain" description="RING-type" evidence="6">
    <location>
        <begin position="106"/>
        <end position="148"/>
    </location>
</feature>
<dbReference type="SUPFAM" id="SSF57850">
    <property type="entry name" value="RING/U-box"/>
    <property type="match status" value="1"/>
</dbReference>
<evidence type="ECO:0000259" key="7">
    <source>
        <dbReference type="PROSITE" id="PS50145"/>
    </source>
</evidence>
<sequence length="414" mass="45297">MGGPPEGDENDSPTAPTTTITSTCALHDHLSSIWYHFHDTTLDNGALGRAAAAGAGYASTTELAGGAIRVGFAPVEAVIARGTYRSMRAPFDEELAVKEVPRHYFCIICDQLMSEAVAAVPCGHEFCSACLRYFKEKSVGEPLCPICRQDMASMPLPARRTRDMISRLKLHCPFGLSFDVARGSFVPLLTVDDVVRAAAGNFCTEILELSRMWEHVVNCPSRPVGCSHQNEGCREVVRFASREHDRVCPFNSRFCRVCGYGITEGESLDEHEKYTCQAVEVGCPNANLGCKERIARGDLAAHRKVCPFEHPAVKEAILCAVKRKNGLEVRLEGLDRDLLMERDEALFHRVLAESLEGQAEKMRRCTKKSGSGSAVEGAEPSRRHSLGSSKPFSLIARCFGGAAPSPSRQVHWKA</sequence>
<dbReference type="SUPFAM" id="SSF49599">
    <property type="entry name" value="TRAF domain-like"/>
    <property type="match status" value="2"/>
</dbReference>
<dbReference type="Proteomes" id="UP000265515">
    <property type="component" value="Unassembled WGS sequence"/>
</dbReference>
<organism evidence="8 9">
    <name type="scientific">Chara braunii</name>
    <name type="common">Braun's stonewort</name>
    <dbReference type="NCBI Taxonomy" id="69332"/>
    <lineage>
        <taxon>Eukaryota</taxon>
        <taxon>Viridiplantae</taxon>
        <taxon>Streptophyta</taxon>
        <taxon>Charophyceae</taxon>
        <taxon>Charales</taxon>
        <taxon>Characeae</taxon>
        <taxon>Chara</taxon>
    </lineage>
</organism>
<evidence type="ECO:0000313" key="9">
    <source>
        <dbReference type="Proteomes" id="UP000265515"/>
    </source>
</evidence>
<accession>A0A388LEP9</accession>
<protein>
    <recommendedName>
        <fullName evidence="10">RING-type domain-containing protein</fullName>
    </recommendedName>
</protein>
<keyword evidence="9" id="KW-1185">Reference proteome</keyword>
<dbReference type="PANTHER" id="PTHR10131">
    <property type="entry name" value="TNF RECEPTOR ASSOCIATED FACTOR"/>
    <property type="match status" value="1"/>
</dbReference>
<dbReference type="OrthoDB" id="6105938at2759"/>
<dbReference type="Pfam" id="PF13920">
    <property type="entry name" value="zf-C3HC4_3"/>
    <property type="match status" value="1"/>
</dbReference>
<evidence type="ECO:0000256" key="3">
    <source>
        <dbReference type="ARBA" id="ARBA00022833"/>
    </source>
</evidence>
<dbReference type="PROSITE" id="PS50089">
    <property type="entry name" value="ZF_RING_2"/>
    <property type="match status" value="1"/>
</dbReference>
<dbReference type="PROSITE" id="PS00518">
    <property type="entry name" value="ZF_RING_1"/>
    <property type="match status" value="1"/>
</dbReference>
<dbReference type="Gramene" id="GBG80692">
    <property type="protein sequence ID" value="GBG80692"/>
    <property type="gene ID" value="CBR_g31151"/>
</dbReference>
<comment type="caution">
    <text evidence="8">The sequence shown here is derived from an EMBL/GenBank/DDBJ whole genome shotgun (WGS) entry which is preliminary data.</text>
</comment>
<dbReference type="GO" id="GO:0008270">
    <property type="term" value="F:zinc ion binding"/>
    <property type="evidence" value="ECO:0007669"/>
    <property type="project" value="UniProtKB-KW"/>
</dbReference>
<feature type="zinc finger region" description="TRAF-type" evidence="4">
    <location>
        <begin position="244"/>
        <end position="294"/>
    </location>
</feature>
<dbReference type="AlphaFoldDB" id="A0A388LEP9"/>
<dbReference type="PROSITE" id="PS50145">
    <property type="entry name" value="ZF_TRAF"/>
    <property type="match status" value="1"/>
</dbReference>
<evidence type="ECO:0008006" key="10">
    <source>
        <dbReference type="Google" id="ProtNLM"/>
    </source>
</evidence>
<feature type="domain" description="TRAF-type" evidence="7">
    <location>
        <begin position="244"/>
        <end position="294"/>
    </location>
</feature>
<dbReference type="OMA" id="IRCEYNT"/>
<evidence type="ECO:0000256" key="4">
    <source>
        <dbReference type="PROSITE-ProRule" id="PRU00207"/>
    </source>
</evidence>
<reference evidence="8 9" key="1">
    <citation type="journal article" date="2018" name="Cell">
        <title>The Chara Genome: Secondary Complexity and Implications for Plant Terrestrialization.</title>
        <authorList>
            <person name="Nishiyama T."/>
            <person name="Sakayama H."/>
            <person name="Vries J.D."/>
            <person name="Buschmann H."/>
            <person name="Saint-Marcoux D."/>
            <person name="Ullrich K.K."/>
            <person name="Haas F.B."/>
            <person name="Vanderstraeten L."/>
            <person name="Becker D."/>
            <person name="Lang D."/>
            <person name="Vosolsobe S."/>
            <person name="Rombauts S."/>
            <person name="Wilhelmsson P.K.I."/>
            <person name="Janitza P."/>
            <person name="Kern R."/>
            <person name="Heyl A."/>
            <person name="Rumpler F."/>
            <person name="Villalobos L.I.A.C."/>
            <person name="Clay J.M."/>
            <person name="Skokan R."/>
            <person name="Toyoda A."/>
            <person name="Suzuki Y."/>
            <person name="Kagoshima H."/>
            <person name="Schijlen E."/>
            <person name="Tajeshwar N."/>
            <person name="Catarino B."/>
            <person name="Hetherington A.J."/>
            <person name="Saltykova A."/>
            <person name="Bonnot C."/>
            <person name="Breuninger H."/>
            <person name="Symeonidi A."/>
            <person name="Radhakrishnan G.V."/>
            <person name="Van Nieuwerburgh F."/>
            <person name="Deforce D."/>
            <person name="Chang C."/>
            <person name="Karol K.G."/>
            <person name="Hedrich R."/>
            <person name="Ulvskov P."/>
            <person name="Glockner G."/>
            <person name="Delwiche C.F."/>
            <person name="Petrasek J."/>
            <person name="Van de Peer Y."/>
            <person name="Friml J."/>
            <person name="Beilby M."/>
            <person name="Dolan L."/>
            <person name="Kohara Y."/>
            <person name="Sugano S."/>
            <person name="Fujiyama A."/>
            <person name="Delaux P.-M."/>
            <person name="Quint M."/>
            <person name="TheiBen G."/>
            <person name="Hagemann M."/>
            <person name="Harholt J."/>
            <person name="Dunand C."/>
            <person name="Zachgo S."/>
            <person name="Langdale J."/>
            <person name="Maumus F."/>
            <person name="Straeten D.V.D."/>
            <person name="Gould S.B."/>
            <person name="Rensing S.A."/>
        </authorList>
    </citation>
    <scope>NUCLEOTIDE SEQUENCE [LARGE SCALE GENOMIC DNA]</scope>
    <source>
        <strain evidence="8 9">S276</strain>
    </source>
</reference>
<dbReference type="PANTHER" id="PTHR10131:SF94">
    <property type="entry name" value="TNF RECEPTOR-ASSOCIATED FACTOR 4"/>
    <property type="match status" value="1"/>
</dbReference>
<evidence type="ECO:0000256" key="2">
    <source>
        <dbReference type="ARBA" id="ARBA00022771"/>
    </source>
</evidence>
<gene>
    <name evidence="8" type="ORF">CBR_g31151</name>
</gene>
<keyword evidence="1 4" id="KW-0479">Metal-binding</keyword>
<evidence type="ECO:0000256" key="1">
    <source>
        <dbReference type="ARBA" id="ARBA00022723"/>
    </source>
</evidence>
<dbReference type="Pfam" id="PF02176">
    <property type="entry name" value="zf-TRAF"/>
    <property type="match status" value="1"/>
</dbReference>
<dbReference type="InterPro" id="IPR013083">
    <property type="entry name" value="Znf_RING/FYVE/PHD"/>
</dbReference>
<evidence type="ECO:0000259" key="6">
    <source>
        <dbReference type="PROSITE" id="PS50089"/>
    </source>
</evidence>
<dbReference type="InterPro" id="IPR001293">
    <property type="entry name" value="Znf_TRAF"/>
</dbReference>
<dbReference type="EMBL" id="BFEA01000354">
    <property type="protein sequence ID" value="GBG80692.1"/>
    <property type="molecule type" value="Genomic_DNA"/>
</dbReference>